<dbReference type="EMBL" id="GL376625">
    <property type="status" value="NOT_ANNOTATED_CDS"/>
    <property type="molecule type" value="Genomic_DNA"/>
</dbReference>
<feature type="compositionally biased region" description="Low complexity" evidence="1">
    <location>
        <begin position="243"/>
        <end position="260"/>
    </location>
</feature>
<feature type="region of interest" description="Disordered" evidence="1">
    <location>
        <begin position="294"/>
        <end position="355"/>
    </location>
</feature>
<feature type="compositionally biased region" description="Low complexity" evidence="1">
    <location>
        <begin position="307"/>
        <end position="321"/>
    </location>
</feature>
<sequence>MGMLKVAAAKTPLLTATEETPVSKSSVQAAETDQHTTTTPASTQSGRADDWFDPADGKKGSGVKKADKTEAKAKADNAEPASKTNTAQATTSGISAVSTYKSGSREAKRGKAPNKGTKRSAPPPGNKTTTPPDDSPAQTKATASSQQPKRSSKDKKTAAERRSKEQVALAAVYAQTEATDAMSTSEDADVTSDACIDGQAEVSPVEAARVRAQRDAEAVIAANHKYTQATTEAKVAKAEHQEAAATARNEALARAQASEAEGQEAEQNPEEVKAILRQQAELKQRLLALDNARAQKTEAADQPNQQALKAVAKAKNSAAKFSKLRGDSQSEDGTQLNSNSSAAQEPADKDAIDTDSIEADLKTILLRRQRAEI</sequence>
<feature type="compositionally biased region" description="Polar residues" evidence="1">
    <location>
        <begin position="331"/>
        <end position="343"/>
    </location>
</feature>
<reference evidence="2" key="3">
    <citation type="submission" date="2015-02" db="UniProtKB">
        <authorList>
            <consortium name="EnsemblProtists"/>
        </authorList>
    </citation>
    <scope>IDENTIFICATION</scope>
    <source>
        <strain evidence="2">DAOM BR144</strain>
    </source>
</reference>
<protein>
    <submittedName>
        <fullName evidence="2">Uncharacterized protein</fullName>
    </submittedName>
</protein>
<reference evidence="3" key="1">
    <citation type="journal article" date="2010" name="Genome Biol.">
        <title>Genome sequence of the necrotrophic plant pathogen Pythium ultimum reveals original pathogenicity mechanisms and effector repertoire.</title>
        <authorList>
            <person name="Levesque C.A."/>
            <person name="Brouwer H."/>
            <person name="Cano L."/>
            <person name="Hamilton J.P."/>
            <person name="Holt C."/>
            <person name="Huitema E."/>
            <person name="Raffaele S."/>
            <person name="Robideau G.P."/>
            <person name="Thines M."/>
            <person name="Win J."/>
            <person name="Zerillo M.M."/>
            <person name="Beakes G.W."/>
            <person name="Boore J.L."/>
            <person name="Busam D."/>
            <person name="Dumas B."/>
            <person name="Ferriera S."/>
            <person name="Fuerstenberg S.I."/>
            <person name="Gachon C.M."/>
            <person name="Gaulin E."/>
            <person name="Govers F."/>
            <person name="Grenville-Briggs L."/>
            <person name="Horner N."/>
            <person name="Hostetler J."/>
            <person name="Jiang R.H."/>
            <person name="Johnson J."/>
            <person name="Krajaejun T."/>
            <person name="Lin H."/>
            <person name="Meijer H.J."/>
            <person name="Moore B."/>
            <person name="Morris P."/>
            <person name="Phuntmart V."/>
            <person name="Puiu D."/>
            <person name="Shetty J."/>
            <person name="Stajich J.E."/>
            <person name="Tripathy S."/>
            <person name="Wawra S."/>
            <person name="van West P."/>
            <person name="Whitty B.R."/>
            <person name="Coutinho P.M."/>
            <person name="Henrissat B."/>
            <person name="Martin F."/>
            <person name="Thomas P.D."/>
            <person name="Tyler B.M."/>
            <person name="De Vries R.P."/>
            <person name="Kamoun S."/>
            <person name="Yandell M."/>
            <person name="Tisserat N."/>
            <person name="Buell C.R."/>
        </authorList>
    </citation>
    <scope>NUCLEOTIDE SEQUENCE</scope>
    <source>
        <strain evidence="3">DAOM:BR144</strain>
    </source>
</reference>
<feature type="region of interest" description="Disordered" evidence="1">
    <location>
        <begin position="1"/>
        <end position="170"/>
    </location>
</feature>
<dbReference type="Proteomes" id="UP000019132">
    <property type="component" value="Unassembled WGS sequence"/>
</dbReference>
<dbReference type="EnsemblProtists" id="PYU1_T005945">
    <property type="protein sequence ID" value="PYU1_T005945"/>
    <property type="gene ID" value="PYU1_G005933"/>
</dbReference>
<feature type="compositionally biased region" description="Polar residues" evidence="1">
    <location>
        <begin position="82"/>
        <end position="102"/>
    </location>
</feature>
<evidence type="ECO:0000313" key="2">
    <source>
        <dbReference type="EnsemblProtists" id="PYU1_T005945"/>
    </source>
</evidence>
<feature type="compositionally biased region" description="Polar residues" evidence="1">
    <location>
        <begin position="17"/>
        <end position="46"/>
    </location>
</feature>
<evidence type="ECO:0000256" key="1">
    <source>
        <dbReference type="SAM" id="MobiDB-lite"/>
    </source>
</evidence>
<feature type="region of interest" description="Disordered" evidence="1">
    <location>
        <begin position="235"/>
        <end position="276"/>
    </location>
</feature>
<organism evidence="2 3">
    <name type="scientific">Globisporangium ultimum (strain ATCC 200006 / CBS 805.95 / DAOM BR144)</name>
    <name type="common">Pythium ultimum</name>
    <dbReference type="NCBI Taxonomy" id="431595"/>
    <lineage>
        <taxon>Eukaryota</taxon>
        <taxon>Sar</taxon>
        <taxon>Stramenopiles</taxon>
        <taxon>Oomycota</taxon>
        <taxon>Peronosporomycetes</taxon>
        <taxon>Pythiales</taxon>
        <taxon>Pythiaceae</taxon>
        <taxon>Globisporangium</taxon>
    </lineage>
</organism>
<dbReference type="HOGENOM" id="CLU_742887_0_0_1"/>
<dbReference type="AlphaFoldDB" id="K3WLV3"/>
<dbReference type="VEuPathDB" id="FungiDB:PYU1_G005933"/>
<accession>K3WLV3</accession>
<dbReference type="InParanoid" id="K3WLV3"/>
<name>K3WLV3_GLOUD</name>
<reference evidence="3" key="2">
    <citation type="submission" date="2010-04" db="EMBL/GenBank/DDBJ databases">
        <authorList>
            <person name="Buell R."/>
            <person name="Hamilton J."/>
            <person name="Hostetler J."/>
        </authorList>
    </citation>
    <scope>NUCLEOTIDE SEQUENCE [LARGE SCALE GENOMIC DNA]</scope>
    <source>
        <strain evidence="3">DAOM:BR144</strain>
    </source>
</reference>
<feature type="compositionally biased region" description="Polar residues" evidence="1">
    <location>
        <begin position="126"/>
        <end position="149"/>
    </location>
</feature>
<keyword evidence="3" id="KW-1185">Reference proteome</keyword>
<evidence type="ECO:0000313" key="3">
    <source>
        <dbReference type="Proteomes" id="UP000019132"/>
    </source>
</evidence>
<proteinExistence type="predicted"/>
<feature type="compositionally biased region" description="Basic and acidic residues" evidence="1">
    <location>
        <begin position="47"/>
        <end position="77"/>
    </location>
</feature>
<feature type="compositionally biased region" description="Basic and acidic residues" evidence="1">
    <location>
        <begin position="154"/>
        <end position="165"/>
    </location>
</feature>